<feature type="region of interest" description="Disordered" evidence="1">
    <location>
        <begin position="693"/>
        <end position="724"/>
    </location>
</feature>
<feature type="region of interest" description="Disordered" evidence="1">
    <location>
        <begin position="206"/>
        <end position="226"/>
    </location>
</feature>
<feature type="compositionally biased region" description="Polar residues" evidence="1">
    <location>
        <begin position="450"/>
        <end position="466"/>
    </location>
</feature>
<feature type="region of interest" description="Disordered" evidence="1">
    <location>
        <begin position="336"/>
        <end position="534"/>
    </location>
</feature>
<feature type="compositionally biased region" description="Low complexity" evidence="1">
    <location>
        <begin position="62"/>
        <end position="101"/>
    </location>
</feature>
<feature type="region of interest" description="Disordered" evidence="1">
    <location>
        <begin position="1"/>
        <end position="105"/>
    </location>
</feature>
<feature type="compositionally biased region" description="Polar residues" evidence="1">
    <location>
        <begin position="710"/>
        <end position="724"/>
    </location>
</feature>
<evidence type="ECO:0000313" key="2">
    <source>
        <dbReference type="EMBL" id="KPI84602.1"/>
    </source>
</evidence>
<feature type="region of interest" description="Disordered" evidence="1">
    <location>
        <begin position="124"/>
        <end position="165"/>
    </location>
</feature>
<feature type="compositionally biased region" description="Polar residues" evidence="1">
    <location>
        <begin position="511"/>
        <end position="520"/>
    </location>
</feature>
<reference evidence="2 3" key="1">
    <citation type="journal article" date="2015" name="PLoS Pathog.">
        <title>Leptomonas seymouri: Adaptations to the Dixenous Life Cycle Analyzed by Genome Sequencing, Transcriptome Profiling and Co-infection with Leishmania donovani.</title>
        <authorList>
            <person name="Kraeva N."/>
            <person name="Butenko A."/>
            <person name="Hlavacova J."/>
            <person name="Kostygov A."/>
            <person name="Myskova J."/>
            <person name="Grybchuk D."/>
            <person name="Lestinova T."/>
            <person name="Votypka J."/>
            <person name="Volf P."/>
            <person name="Opperdoes F."/>
            <person name="Flegontov P."/>
            <person name="Lukes J."/>
            <person name="Yurchenko V."/>
        </authorList>
    </citation>
    <scope>NUCLEOTIDE SEQUENCE [LARGE SCALE GENOMIC DNA]</scope>
    <source>
        <strain evidence="2 3">ATCC 30220</strain>
    </source>
</reference>
<organism evidence="2 3">
    <name type="scientific">Leptomonas seymouri</name>
    <dbReference type="NCBI Taxonomy" id="5684"/>
    <lineage>
        <taxon>Eukaryota</taxon>
        <taxon>Discoba</taxon>
        <taxon>Euglenozoa</taxon>
        <taxon>Kinetoplastea</taxon>
        <taxon>Metakinetoplastina</taxon>
        <taxon>Trypanosomatida</taxon>
        <taxon>Trypanosomatidae</taxon>
        <taxon>Leishmaniinae</taxon>
        <taxon>Leptomonas</taxon>
    </lineage>
</organism>
<evidence type="ECO:0000313" key="3">
    <source>
        <dbReference type="Proteomes" id="UP000038009"/>
    </source>
</evidence>
<accession>A0A0N1I273</accession>
<dbReference type="VEuPathDB" id="TriTrypDB:Lsey_0245_0010"/>
<sequence length="741" mass="79349">MASAIRFSRSQSLDSQAPTATTSSGDGCNAAAVHGRASQAFQHHEESTLDAAETSEVFQELPSSIPSAPSHPPSQRTKTTTSTCSKSRSESQSQSRRSTSQLATEAGRAGYPWGFYYPTSFPAAAAGAGRTSGQPPAPPERDSEGRHAAPRQKGAAPPHSAGTATFPFAVPNIPWIPPPPIHGISAPSALNVTDFFAPYDADPAAHPHRPFRQDTSSTAKKKGATASNAAFVQPPMRHPRFSHPINDDISHGHPFYPRRPAAAREPPSSLGLGWPTPDQLPLPSVFPMPPRVLPPPPNATPPLFQPPGSGRFDLFPPPPLPPWWFLQAIGCPVFPHSDASPDSSSSDGGSSCSESDEERLDGEGEAQASSHTSSPSPQRREGAVPYTPPYQGRPQNAFVAPIGSVETPRPMLPRGVTGSNRASATNRSSDDSMKASVALHTARRGEQTKQKATGNGRTAVSQSIHSVSRRAPLSSEDTASAYGDHRQPRKATNAQAEPIHRQRRSAPPASTPQTHVNSVSAAAEEREEAEDRRLQHVLSTAESYLTRIEHLYQNLRHRYESMLQLPVKGTEQSADGVPAQDYPTSPAYGHEDHDRGGIDNYLPPYTPQFTQHYAAAPTQPPSHAPSSASYNAAAPAPTVGSPLDRLLPSQQPTSASQSLRHELAMLESQWQRLEELKKRGIAVGAVDAQPNFSQQRFPSSLLATAEERTSSPQPSSGGDVFSNQSVMELINDRKRLLASAA</sequence>
<evidence type="ECO:0000256" key="1">
    <source>
        <dbReference type="SAM" id="MobiDB-lite"/>
    </source>
</evidence>
<gene>
    <name evidence="2" type="ORF">ABL78_6334</name>
</gene>
<feature type="compositionally biased region" description="Polar residues" evidence="1">
    <location>
        <begin position="648"/>
        <end position="658"/>
    </location>
</feature>
<feature type="compositionally biased region" description="Low complexity" evidence="1">
    <location>
        <begin position="624"/>
        <end position="637"/>
    </location>
</feature>
<dbReference type="Proteomes" id="UP000038009">
    <property type="component" value="Unassembled WGS sequence"/>
</dbReference>
<dbReference type="AlphaFoldDB" id="A0A0N1I273"/>
<feature type="region of interest" description="Disordered" evidence="1">
    <location>
        <begin position="615"/>
        <end position="659"/>
    </location>
</feature>
<dbReference type="OMA" id="PPPWWFY"/>
<feature type="compositionally biased region" description="Polar residues" evidence="1">
    <location>
        <begin position="417"/>
        <end position="427"/>
    </location>
</feature>
<feature type="compositionally biased region" description="Polar residues" evidence="1">
    <location>
        <begin position="8"/>
        <end position="26"/>
    </location>
</feature>
<keyword evidence="3" id="KW-1185">Reference proteome</keyword>
<feature type="compositionally biased region" description="Polar residues" evidence="1">
    <location>
        <begin position="367"/>
        <end position="377"/>
    </location>
</feature>
<protein>
    <submittedName>
        <fullName evidence="2">Uncharacterized protein</fullName>
    </submittedName>
</protein>
<feature type="compositionally biased region" description="Polar residues" evidence="1">
    <location>
        <begin position="693"/>
        <end position="702"/>
    </location>
</feature>
<proteinExistence type="predicted"/>
<name>A0A0N1I273_LEPSE</name>
<feature type="compositionally biased region" description="Low complexity" evidence="1">
    <location>
        <begin position="337"/>
        <end position="353"/>
    </location>
</feature>
<feature type="compositionally biased region" description="Acidic residues" evidence="1">
    <location>
        <begin position="354"/>
        <end position="364"/>
    </location>
</feature>
<dbReference type="EMBL" id="LJSK01000245">
    <property type="protein sequence ID" value="KPI84602.1"/>
    <property type="molecule type" value="Genomic_DNA"/>
</dbReference>
<comment type="caution">
    <text evidence="2">The sequence shown here is derived from an EMBL/GenBank/DDBJ whole genome shotgun (WGS) entry which is preliminary data.</text>
</comment>
<dbReference type="OrthoDB" id="267891at2759"/>